<reference evidence="2" key="1">
    <citation type="journal article" date="2021" name="Nat. Commun.">
        <title>Genetic determinants of endophytism in the Arabidopsis root mycobiome.</title>
        <authorList>
            <person name="Mesny F."/>
            <person name="Miyauchi S."/>
            <person name="Thiergart T."/>
            <person name="Pickel B."/>
            <person name="Atanasova L."/>
            <person name="Karlsson M."/>
            <person name="Huettel B."/>
            <person name="Barry K.W."/>
            <person name="Haridas S."/>
            <person name="Chen C."/>
            <person name="Bauer D."/>
            <person name="Andreopoulos W."/>
            <person name="Pangilinan J."/>
            <person name="LaButti K."/>
            <person name="Riley R."/>
            <person name="Lipzen A."/>
            <person name="Clum A."/>
            <person name="Drula E."/>
            <person name="Henrissat B."/>
            <person name="Kohler A."/>
            <person name="Grigoriev I.V."/>
            <person name="Martin F.M."/>
            <person name="Hacquard S."/>
        </authorList>
    </citation>
    <scope>NUCLEOTIDE SEQUENCE</scope>
    <source>
        <strain evidence="2">MPI-CAGE-CH-0243</strain>
    </source>
</reference>
<dbReference type="Gene3D" id="1.20.120.1630">
    <property type="match status" value="1"/>
</dbReference>
<evidence type="ECO:0008006" key="4">
    <source>
        <dbReference type="Google" id="ProtNLM"/>
    </source>
</evidence>
<dbReference type="GO" id="GO:0016020">
    <property type="term" value="C:membrane"/>
    <property type="evidence" value="ECO:0007669"/>
    <property type="project" value="TreeGrafter"/>
</dbReference>
<accession>A0A9P9IU64</accession>
<dbReference type="InterPro" id="IPR010721">
    <property type="entry name" value="UstE-like"/>
</dbReference>
<comment type="caution">
    <text evidence="2">The sequence shown here is derived from an EMBL/GenBank/DDBJ whole genome shotgun (WGS) entry which is preliminary data.</text>
</comment>
<keyword evidence="1" id="KW-0472">Membrane</keyword>
<dbReference type="Pfam" id="PF06966">
    <property type="entry name" value="DUF1295"/>
    <property type="match status" value="1"/>
</dbReference>
<proteinExistence type="predicted"/>
<feature type="transmembrane region" description="Helical" evidence="1">
    <location>
        <begin position="194"/>
        <end position="214"/>
    </location>
</feature>
<keyword evidence="1" id="KW-1133">Transmembrane helix</keyword>
<dbReference type="Proteomes" id="UP000700596">
    <property type="component" value="Unassembled WGS sequence"/>
</dbReference>
<protein>
    <recommendedName>
        <fullName evidence="4">Steroid 5-alpha reductase C-terminal domain-containing protein</fullName>
    </recommendedName>
</protein>
<feature type="transmembrane region" description="Helical" evidence="1">
    <location>
        <begin position="287"/>
        <end position="306"/>
    </location>
</feature>
<evidence type="ECO:0000313" key="2">
    <source>
        <dbReference type="EMBL" id="KAH7135573.1"/>
    </source>
</evidence>
<keyword evidence="3" id="KW-1185">Reference proteome</keyword>
<organism evidence="2 3">
    <name type="scientific">Dendryphion nanum</name>
    <dbReference type="NCBI Taxonomy" id="256645"/>
    <lineage>
        <taxon>Eukaryota</taxon>
        <taxon>Fungi</taxon>
        <taxon>Dikarya</taxon>
        <taxon>Ascomycota</taxon>
        <taxon>Pezizomycotina</taxon>
        <taxon>Dothideomycetes</taxon>
        <taxon>Pleosporomycetidae</taxon>
        <taxon>Pleosporales</taxon>
        <taxon>Torulaceae</taxon>
        <taxon>Dendryphion</taxon>
    </lineage>
</organism>
<dbReference type="PANTHER" id="PTHR32251:SF17">
    <property type="entry name" value="STEROID 5-ALPHA REDUCTASE C-TERMINAL DOMAIN-CONTAINING PROTEIN"/>
    <property type="match status" value="1"/>
</dbReference>
<name>A0A9P9IU64_9PLEO</name>
<feature type="transmembrane region" description="Helical" evidence="1">
    <location>
        <begin position="20"/>
        <end position="38"/>
    </location>
</feature>
<keyword evidence="1" id="KW-0812">Transmembrane</keyword>
<gene>
    <name evidence="2" type="ORF">B0J11DRAFT_163217</name>
</gene>
<feature type="transmembrane region" description="Helical" evidence="1">
    <location>
        <begin position="248"/>
        <end position="267"/>
    </location>
</feature>
<dbReference type="PANTHER" id="PTHR32251">
    <property type="entry name" value="3-OXO-5-ALPHA-STEROID 4-DEHYDROGENASE"/>
    <property type="match status" value="1"/>
</dbReference>
<dbReference type="AlphaFoldDB" id="A0A9P9IU64"/>
<dbReference type="PROSITE" id="PS50244">
    <property type="entry name" value="S5A_REDUCTASE"/>
    <property type="match status" value="1"/>
</dbReference>
<evidence type="ECO:0000256" key="1">
    <source>
        <dbReference type="SAM" id="Phobius"/>
    </source>
</evidence>
<feature type="transmembrane region" description="Helical" evidence="1">
    <location>
        <begin position="139"/>
        <end position="160"/>
    </location>
</feature>
<sequence>MPLSSLLRPQTPLLRTLLPTLALAYGIQTGVAIPSIYYKTERFYDLSGSLTYLSCTALSLALPFWRARSLGQVAGIAEYLGRVGGNGAGVAGGNWWWRQALLSVAVGVWAGRLGTYLYRRIASDNNEDSRFDSIRGSPSKFYVAFFAQATWVSLCLLPVISVNALPRSAFALAGSQVRNLASSAGAAGLATKPYLTDVLGLGLFVFGLTFEIVADRQKSQWVKEKKEKKHSEEFLTHGLWSRSRHPNYFGEVTLWTGIAVAAAGLLVRHPAQVGLGLEKWGFGGKAAVVAMCAASPGFVTFLLTKVSGIPLSENKYDGKFGRVKEYREWKERTPVFFPKVW</sequence>
<dbReference type="EMBL" id="JAGMWT010000002">
    <property type="protein sequence ID" value="KAH7135573.1"/>
    <property type="molecule type" value="Genomic_DNA"/>
</dbReference>
<evidence type="ECO:0000313" key="3">
    <source>
        <dbReference type="Proteomes" id="UP000700596"/>
    </source>
</evidence>
<dbReference type="OrthoDB" id="201504at2759"/>